<gene>
    <name evidence="2" type="ORF">O181_078237</name>
</gene>
<organism evidence="2 3">
    <name type="scientific">Austropuccinia psidii MF-1</name>
    <dbReference type="NCBI Taxonomy" id="1389203"/>
    <lineage>
        <taxon>Eukaryota</taxon>
        <taxon>Fungi</taxon>
        <taxon>Dikarya</taxon>
        <taxon>Basidiomycota</taxon>
        <taxon>Pucciniomycotina</taxon>
        <taxon>Pucciniomycetes</taxon>
        <taxon>Pucciniales</taxon>
        <taxon>Sphaerophragmiaceae</taxon>
        <taxon>Austropuccinia</taxon>
    </lineage>
</organism>
<dbReference type="InterPro" id="IPR005162">
    <property type="entry name" value="Retrotrans_gag_dom"/>
</dbReference>
<evidence type="ECO:0000259" key="1">
    <source>
        <dbReference type="Pfam" id="PF03732"/>
    </source>
</evidence>
<evidence type="ECO:0000313" key="2">
    <source>
        <dbReference type="EMBL" id="MBW0538522.1"/>
    </source>
</evidence>
<feature type="domain" description="Retrotransposon gag" evidence="1">
    <location>
        <begin position="84"/>
        <end position="166"/>
    </location>
</feature>
<protein>
    <recommendedName>
        <fullName evidence="1">Retrotransposon gag domain-containing protein</fullName>
    </recommendedName>
</protein>
<accession>A0A9Q3FHF1</accession>
<evidence type="ECO:0000313" key="3">
    <source>
        <dbReference type="Proteomes" id="UP000765509"/>
    </source>
</evidence>
<name>A0A9Q3FHF1_9BASI</name>
<dbReference type="Pfam" id="PF03732">
    <property type="entry name" value="Retrotrans_gag"/>
    <property type="match status" value="1"/>
</dbReference>
<comment type="caution">
    <text evidence="2">The sequence shown here is derived from an EMBL/GenBank/DDBJ whole genome shotgun (WGS) entry which is preliminary data.</text>
</comment>
<dbReference type="Proteomes" id="UP000765509">
    <property type="component" value="Unassembled WGS sequence"/>
</dbReference>
<sequence>MFQQGRLVKLNSDADSGSADLRCLSGCINEYPYPWQVAVTPSMKAPECFYGTQSFKVIRFIQSWKLIFNNYLANFSQDRKKVLYATSFLIGSNAKWIERYLSNLTNQDPSYLHNSWNLLESQLFTLFMDPNEVRKAEAELAALQMKEGRHVSLYIANFRSLVSRIGD</sequence>
<dbReference type="AlphaFoldDB" id="A0A9Q3FHF1"/>
<dbReference type="EMBL" id="AVOT02043101">
    <property type="protein sequence ID" value="MBW0538522.1"/>
    <property type="molecule type" value="Genomic_DNA"/>
</dbReference>
<reference evidence="2" key="1">
    <citation type="submission" date="2021-03" db="EMBL/GenBank/DDBJ databases">
        <title>Draft genome sequence of rust myrtle Austropuccinia psidii MF-1, a brazilian biotype.</title>
        <authorList>
            <person name="Quecine M.C."/>
            <person name="Pachon D.M.R."/>
            <person name="Bonatelli M.L."/>
            <person name="Correr F.H."/>
            <person name="Franceschini L.M."/>
            <person name="Leite T.F."/>
            <person name="Margarido G.R.A."/>
            <person name="Almeida C.A."/>
            <person name="Ferrarezi J.A."/>
            <person name="Labate C.A."/>
        </authorList>
    </citation>
    <scope>NUCLEOTIDE SEQUENCE</scope>
    <source>
        <strain evidence="2">MF-1</strain>
    </source>
</reference>
<proteinExistence type="predicted"/>
<keyword evidence="3" id="KW-1185">Reference proteome</keyword>